<reference evidence="2 3" key="1">
    <citation type="journal article" date="2010" name="Proc. Natl. Acad. Sci. U.S.A.">
        <title>Insights into evolution of multicellular fungi from the assembled chromosomes of the mushroom Coprinopsis cinerea (Coprinus cinereus).</title>
        <authorList>
            <person name="Stajich J.E."/>
            <person name="Wilke S.K."/>
            <person name="Ahren D."/>
            <person name="Au C.H."/>
            <person name="Birren B.W."/>
            <person name="Borodovsky M."/>
            <person name="Burns C."/>
            <person name="Canback B."/>
            <person name="Casselton L.A."/>
            <person name="Cheng C.K."/>
            <person name="Deng J."/>
            <person name="Dietrich F.S."/>
            <person name="Fargo D.C."/>
            <person name="Farman M.L."/>
            <person name="Gathman A.C."/>
            <person name="Goldberg J."/>
            <person name="Guigo R."/>
            <person name="Hoegger P.J."/>
            <person name="Hooker J.B."/>
            <person name="Huggins A."/>
            <person name="James T.Y."/>
            <person name="Kamada T."/>
            <person name="Kilaru S."/>
            <person name="Kodira C."/>
            <person name="Kues U."/>
            <person name="Kupfer D."/>
            <person name="Kwan H.S."/>
            <person name="Lomsadze A."/>
            <person name="Li W."/>
            <person name="Lilly W.W."/>
            <person name="Ma L.J."/>
            <person name="Mackey A.J."/>
            <person name="Manning G."/>
            <person name="Martin F."/>
            <person name="Muraguchi H."/>
            <person name="Natvig D.O."/>
            <person name="Palmerini H."/>
            <person name="Ramesh M.A."/>
            <person name="Rehmeyer C.J."/>
            <person name="Roe B.A."/>
            <person name="Shenoy N."/>
            <person name="Stanke M."/>
            <person name="Ter-Hovhannisyan V."/>
            <person name="Tunlid A."/>
            <person name="Velagapudi R."/>
            <person name="Vision T.J."/>
            <person name="Zeng Q."/>
            <person name="Zolan M.E."/>
            <person name="Pukkila P.J."/>
        </authorList>
    </citation>
    <scope>NUCLEOTIDE SEQUENCE [LARGE SCALE GENOMIC DNA]</scope>
    <source>
        <strain evidence="3">Okayama-7 / 130 / ATCC MYA-4618 / FGSC 9003</strain>
    </source>
</reference>
<organism evidence="2 3">
    <name type="scientific">Coprinopsis cinerea (strain Okayama-7 / 130 / ATCC MYA-4618 / FGSC 9003)</name>
    <name type="common">Inky cap fungus</name>
    <name type="synonym">Hormographiella aspergillata</name>
    <dbReference type="NCBI Taxonomy" id="240176"/>
    <lineage>
        <taxon>Eukaryota</taxon>
        <taxon>Fungi</taxon>
        <taxon>Dikarya</taxon>
        <taxon>Basidiomycota</taxon>
        <taxon>Agaricomycotina</taxon>
        <taxon>Agaricomycetes</taxon>
        <taxon>Agaricomycetidae</taxon>
        <taxon>Agaricales</taxon>
        <taxon>Agaricineae</taxon>
        <taxon>Psathyrellaceae</taxon>
        <taxon>Coprinopsis</taxon>
    </lineage>
</organism>
<proteinExistence type="predicted"/>
<feature type="compositionally biased region" description="Acidic residues" evidence="1">
    <location>
        <begin position="40"/>
        <end position="80"/>
    </location>
</feature>
<dbReference type="RefSeq" id="XP_002912224.1">
    <property type="nucleotide sequence ID" value="XM_002912178.1"/>
</dbReference>
<feature type="compositionally biased region" description="Acidic residues" evidence="1">
    <location>
        <begin position="109"/>
        <end position="138"/>
    </location>
</feature>
<keyword evidence="3" id="KW-1185">Reference proteome</keyword>
<name>D6RK84_COPC7</name>
<evidence type="ECO:0000313" key="2">
    <source>
        <dbReference type="EMBL" id="EFI28730.1"/>
    </source>
</evidence>
<evidence type="ECO:0000256" key="1">
    <source>
        <dbReference type="SAM" id="MobiDB-lite"/>
    </source>
</evidence>
<evidence type="ECO:0000313" key="3">
    <source>
        <dbReference type="Proteomes" id="UP000001861"/>
    </source>
</evidence>
<dbReference type="KEGG" id="cci:CC1G_13756"/>
<dbReference type="HOGENOM" id="CLU_1555165_0_0_1"/>
<sequence length="172" mass="18819">MATVAQAADNGPSIKELKLKGEDKPKEEAMLNGVCHPEEPIVEEYEGEQDGEGDDGEDSDGYDVEEEQQAPEGEDDEYGDVEGSGNDQNYSQQKGHEGSLTALLLGDPTVEEVEQDDDYEDTGDDEDEEDEDDDDYVSEPDSPTTAKKRTIDEVLEETASPRGENEAKKVKA</sequence>
<feature type="compositionally biased region" description="Basic and acidic residues" evidence="1">
    <location>
        <begin position="163"/>
        <end position="172"/>
    </location>
</feature>
<dbReference type="EMBL" id="AACS02000001">
    <property type="protein sequence ID" value="EFI28730.1"/>
    <property type="molecule type" value="Genomic_DNA"/>
</dbReference>
<dbReference type="VEuPathDB" id="FungiDB:CC1G_13756"/>
<comment type="caution">
    <text evidence="2">The sequence shown here is derived from an EMBL/GenBank/DDBJ whole genome shotgun (WGS) entry which is preliminary data.</text>
</comment>
<feature type="compositionally biased region" description="Basic and acidic residues" evidence="1">
    <location>
        <begin position="15"/>
        <end position="29"/>
    </location>
</feature>
<dbReference type="STRING" id="240176.D6RK84"/>
<dbReference type="Proteomes" id="UP000001861">
    <property type="component" value="Unassembled WGS sequence"/>
</dbReference>
<gene>
    <name evidence="2" type="ORF">CC1G_13756</name>
</gene>
<dbReference type="GeneID" id="6007753"/>
<accession>D6RK84</accession>
<feature type="region of interest" description="Disordered" evidence="1">
    <location>
        <begin position="1"/>
        <end position="172"/>
    </location>
</feature>
<dbReference type="AlphaFoldDB" id="D6RK84"/>
<dbReference type="InParanoid" id="D6RK84"/>
<protein>
    <submittedName>
        <fullName evidence="2">Uncharacterized protein</fullName>
    </submittedName>
</protein>